<dbReference type="AlphaFoldDB" id="A0A2N1M3K6"/>
<accession>A0A2N1M3K6</accession>
<dbReference type="EMBL" id="LLXL01006113">
    <property type="protein sequence ID" value="PKK56150.1"/>
    <property type="molecule type" value="Genomic_DNA"/>
</dbReference>
<proteinExistence type="predicted"/>
<sequence length="261" mass="30204">MENLIKYNDDDTVNIPFGRVAEWYISNHSLLKNIRLKCQSRKKTSELVNKNIIAVSRVEGAVDYIKWNTKRGSAKSTNRIDDIIKLTPEGDEYVRQIEAGEKKDKTCWYWVMYCSGDGNSCQHECGEIGSCKENCANYFLPNNIKNYHDMHLCKVRVISESKLSWLKKEKPLRIKIIGSHLPINTLASHTPIITRLNLSRQIRDNIIINRRADHKTAKDIKAKLLALYNNASENELREALLKNQKTLCDNTKLRSFIMYDD</sequence>
<protein>
    <submittedName>
        <fullName evidence="1">Uncharacterized protein</fullName>
    </submittedName>
</protein>
<organism evidence="1 2">
    <name type="scientific">Rhizophagus irregularis</name>
    <dbReference type="NCBI Taxonomy" id="588596"/>
    <lineage>
        <taxon>Eukaryota</taxon>
        <taxon>Fungi</taxon>
        <taxon>Fungi incertae sedis</taxon>
        <taxon>Mucoromycota</taxon>
        <taxon>Glomeromycotina</taxon>
        <taxon>Glomeromycetes</taxon>
        <taxon>Glomerales</taxon>
        <taxon>Glomeraceae</taxon>
        <taxon>Rhizophagus</taxon>
    </lineage>
</organism>
<dbReference type="Proteomes" id="UP000233469">
    <property type="component" value="Unassembled WGS sequence"/>
</dbReference>
<reference evidence="1 2" key="2">
    <citation type="submission" date="2017-10" db="EMBL/GenBank/DDBJ databases">
        <title>Extensive intraspecific genome diversity in a model arbuscular mycorrhizal fungus.</title>
        <authorList>
            <person name="Chen E.C.H."/>
            <person name="Morin E."/>
            <person name="Baudet D."/>
            <person name="Noel J."/>
            <person name="Ndikumana S."/>
            <person name="Charron P."/>
            <person name="St-Onge C."/>
            <person name="Giorgi J."/>
            <person name="Grigoriev I.V."/>
            <person name="Roux C."/>
            <person name="Martin F.M."/>
            <person name="Corradi N."/>
        </authorList>
    </citation>
    <scope>NUCLEOTIDE SEQUENCE [LARGE SCALE GENOMIC DNA]</scope>
    <source>
        <strain evidence="1 2">C2</strain>
    </source>
</reference>
<dbReference type="VEuPathDB" id="FungiDB:RhiirA1_472929"/>
<evidence type="ECO:0000313" key="2">
    <source>
        <dbReference type="Proteomes" id="UP000233469"/>
    </source>
</evidence>
<gene>
    <name evidence="1" type="ORF">RhiirC2_800637</name>
</gene>
<name>A0A2N1M3K6_9GLOM</name>
<reference evidence="1 2" key="1">
    <citation type="submission" date="2016-04" db="EMBL/GenBank/DDBJ databases">
        <title>Genome analyses suggest a sexual origin of heterokaryosis in a supposedly ancient asexual fungus.</title>
        <authorList>
            <person name="Ropars J."/>
            <person name="Sedzielewska K."/>
            <person name="Noel J."/>
            <person name="Charron P."/>
            <person name="Farinelli L."/>
            <person name="Marton T."/>
            <person name="Kruger M."/>
            <person name="Pelin A."/>
            <person name="Brachmann A."/>
            <person name="Corradi N."/>
        </authorList>
    </citation>
    <scope>NUCLEOTIDE SEQUENCE [LARGE SCALE GENOMIC DNA]</scope>
    <source>
        <strain evidence="1 2">C2</strain>
    </source>
</reference>
<comment type="caution">
    <text evidence="1">The sequence shown here is derived from an EMBL/GenBank/DDBJ whole genome shotgun (WGS) entry which is preliminary data.</text>
</comment>
<evidence type="ECO:0000313" key="1">
    <source>
        <dbReference type="EMBL" id="PKK56150.1"/>
    </source>
</evidence>